<dbReference type="PANTHER" id="PTHR43272:SF32">
    <property type="entry name" value="AMP-DEPENDENT SYNTHETASE_LIGASE DOMAIN-CONTAINING PROTEIN"/>
    <property type="match status" value="1"/>
</dbReference>
<organism evidence="8 9">
    <name type="scientific">Pedococcus dokdonensis</name>
    <dbReference type="NCBI Taxonomy" id="443156"/>
    <lineage>
        <taxon>Bacteria</taxon>
        <taxon>Bacillati</taxon>
        <taxon>Actinomycetota</taxon>
        <taxon>Actinomycetes</taxon>
        <taxon>Micrococcales</taxon>
        <taxon>Intrasporangiaceae</taxon>
        <taxon>Pedococcus</taxon>
    </lineage>
</organism>
<evidence type="ECO:0000313" key="9">
    <source>
        <dbReference type="Proteomes" id="UP000199077"/>
    </source>
</evidence>
<evidence type="ECO:0000256" key="3">
    <source>
        <dbReference type="ARBA" id="ARBA00022832"/>
    </source>
</evidence>
<comment type="similarity">
    <text evidence="1">Belongs to the ATP-dependent AMP-binding enzyme family.</text>
</comment>
<accession>A0A1H0MVP1</accession>
<evidence type="ECO:0000256" key="5">
    <source>
        <dbReference type="ARBA" id="ARBA00032875"/>
    </source>
</evidence>
<evidence type="ECO:0000259" key="7">
    <source>
        <dbReference type="Pfam" id="PF00501"/>
    </source>
</evidence>
<feature type="domain" description="AMP-dependent synthetase/ligase" evidence="7">
    <location>
        <begin position="24"/>
        <end position="423"/>
    </location>
</feature>
<dbReference type="Proteomes" id="UP000199077">
    <property type="component" value="Chromosome I"/>
</dbReference>
<dbReference type="AlphaFoldDB" id="A0A1H0MVP1"/>
<dbReference type="EMBL" id="LT629711">
    <property type="protein sequence ID" value="SDO84451.1"/>
    <property type="molecule type" value="Genomic_DNA"/>
</dbReference>
<keyword evidence="2" id="KW-0436">Ligase</keyword>
<dbReference type="Pfam" id="PF23562">
    <property type="entry name" value="AMP-binding_C_3"/>
    <property type="match status" value="1"/>
</dbReference>
<dbReference type="PROSITE" id="PS00455">
    <property type="entry name" value="AMP_BINDING"/>
    <property type="match status" value="1"/>
</dbReference>
<sequence>MQEHVAPPLVQPTTEGSLADLPGRNAASDPRRVAFSRKEGSGWVDVTAAQFDEDVRAVAKGLIAAGIAPGDCVAIMCKTRYEWTLTDFAIWTAGAVTVPIYETSSAEQVAWILTDSGAGGIMLETAAHEATLGEVRDQLPGLHHVWQVDAGAIAELKSAGASVSDADLEAAKGSLDRSSIATIIYTSGTTGRPKGVQLTHDNFLALSENAITKLKSVVKADGASTLLFLPLAHVFARFIQVLCVEGEAKMGHSADIKNLLADFAEFKPTFILSVPRVFEKIYNSAEAKATAEGKGKIFATAADTAIAWSTAQDAGGAGLGLKVRHGLFDRLVYSKLRAAMGGQVMYAVSGGAPLGTRLGHFFRGIGVTVLEGYGLTETTAPATVNVPDRVKIGTVGAPLPGVGIRIADDGEILIQGNNVFAAYHNNAEATSGAVQDGWFHTGDIGELDEDGYLKITGRKKELLVTAGGKNVAPAALEDRLRAHPLISQCIVVGDQKPFIAALLTLDDEMYPGWAKNNGLDGVSFEQARTNETVLAELQKAVDDANKSVSKAESIRKFAVLPGDFTEDNGYLTPSLKLKRNIVMKDFHDEVEALYSGAKE</sequence>
<dbReference type="RefSeq" id="WP_231961429.1">
    <property type="nucleotide sequence ID" value="NZ_LT629711.1"/>
</dbReference>
<proteinExistence type="inferred from homology"/>
<keyword evidence="3" id="KW-0276">Fatty acid metabolism</keyword>
<dbReference type="Gene3D" id="3.40.50.12780">
    <property type="entry name" value="N-terminal domain of ligase-like"/>
    <property type="match status" value="1"/>
</dbReference>
<evidence type="ECO:0000256" key="6">
    <source>
        <dbReference type="SAM" id="MobiDB-lite"/>
    </source>
</evidence>
<keyword evidence="4" id="KW-0443">Lipid metabolism</keyword>
<dbReference type="STRING" id="443156.SAMN04489867_0734"/>
<evidence type="ECO:0000256" key="2">
    <source>
        <dbReference type="ARBA" id="ARBA00022598"/>
    </source>
</evidence>
<dbReference type="Pfam" id="PF00501">
    <property type="entry name" value="AMP-binding"/>
    <property type="match status" value="1"/>
</dbReference>
<reference evidence="9" key="1">
    <citation type="submission" date="2016-10" db="EMBL/GenBank/DDBJ databases">
        <authorList>
            <person name="Varghese N."/>
            <person name="Submissions S."/>
        </authorList>
    </citation>
    <scope>NUCLEOTIDE SEQUENCE [LARGE SCALE GENOMIC DNA]</scope>
    <source>
        <strain evidence="9">DSM 22329</strain>
    </source>
</reference>
<dbReference type="SUPFAM" id="SSF56801">
    <property type="entry name" value="Acetyl-CoA synthetase-like"/>
    <property type="match status" value="1"/>
</dbReference>
<dbReference type="GO" id="GO:0004467">
    <property type="term" value="F:long-chain fatty acid-CoA ligase activity"/>
    <property type="evidence" value="ECO:0007669"/>
    <property type="project" value="TreeGrafter"/>
</dbReference>
<gene>
    <name evidence="8" type="ORF">SAMN04489867_0734</name>
</gene>
<keyword evidence="9" id="KW-1185">Reference proteome</keyword>
<feature type="region of interest" description="Disordered" evidence="6">
    <location>
        <begin position="1"/>
        <end position="30"/>
    </location>
</feature>
<protein>
    <recommendedName>
        <fullName evidence="5">Acyl-CoA synthetase</fullName>
    </recommendedName>
</protein>
<dbReference type="CDD" id="cd05907">
    <property type="entry name" value="VL_LC_FACS_like"/>
    <property type="match status" value="1"/>
</dbReference>
<dbReference type="PANTHER" id="PTHR43272">
    <property type="entry name" value="LONG-CHAIN-FATTY-ACID--COA LIGASE"/>
    <property type="match status" value="1"/>
</dbReference>
<dbReference type="InterPro" id="IPR042099">
    <property type="entry name" value="ANL_N_sf"/>
</dbReference>
<evidence type="ECO:0000313" key="8">
    <source>
        <dbReference type="EMBL" id="SDO84451.1"/>
    </source>
</evidence>
<evidence type="ECO:0000256" key="1">
    <source>
        <dbReference type="ARBA" id="ARBA00006432"/>
    </source>
</evidence>
<dbReference type="InterPro" id="IPR020845">
    <property type="entry name" value="AMP-binding_CS"/>
</dbReference>
<dbReference type="GO" id="GO:0016020">
    <property type="term" value="C:membrane"/>
    <property type="evidence" value="ECO:0007669"/>
    <property type="project" value="TreeGrafter"/>
</dbReference>
<dbReference type="InterPro" id="IPR000873">
    <property type="entry name" value="AMP-dep_synth/lig_dom"/>
</dbReference>
<name>A0A1H0MVP1_9MICO</name>
<evidence type="ECO:0000256" key="4">
    <source>
        <dbReference type="ARBA" id="ARBA00023098"/>
    </source>
</evidence>